<dbReference type="AlphaFoldDB" id="A0A9X9LD58"/>
<comment type="caution">
    <text evidence="1">The sequence shown here is derived from an EMBL/GenBank/DDBJ whole genome shotgun (WGS) entry which is preliminary data.</text>
</comment>
<evidence type="ECO:0000313" key="1">
    <source>
        <dbReference type="EMBL" id="VCW50118.1"/>
    </source>
</evidence>
<sequence>MAETSCKLCAGARHQIYLFSASPARHPRRPPEPWVPSHPFHRLSADAFQEPRMPESCPPANSSQLCFAFPRNTHCS</sequence>
<dbReference type="EMBL" id="CYRY02000600">
    <property type="protein sequence ID" value="VCW50118.1"/>
    <property type="molecule type" value="Genomic_DNA"/>
</dbReference>
<reference evidence="1 2" key="1">
    <citation type="submission" date="2018-10" db="EMBL/GenBank/DDBJ databases">
        <authorList>
            <person name="Ekblom R."/>
            <person name="Jareborg N."/>
        </authorList>
    </citation>
    <scope>NUCLEOTIDE SEQUENCE [LARGE SCALE GENOMIC DNA]</scope>
    <source>
        <tissue evidence="1">Muscle</tissue>
    </source>
</reference>
<organism evidence="1 2">
    <name type="scientific">Gulo gulo</name>
    <name type="common">Wolverine</name>
    <name type="synonym">Gluton</name>
    <dbReference type="NCBI Taxonomy" id="48420"/>
    <lineage>
        <taxon>Eukaryota</taxon>
        <taxon>Metazoa</taxon>
        <taxon>Chordata</taxon>
        <taxon>Craniata</taxon>
        <taxon>Vertebrata</taxon>
        <taxon>Euteleostomi</taxon>
        <taxon>Mammalia</taxon>
        <taxon>Eutheria</taxon>
        <taxon>Laurasiatheria</taxon>
        <taxon>Carnivora</taxon>
        <taxon>Caniformia</taxon>
        <taxon>Musteloidea</taxon>
        <taxon>Mustelidae</taxon>
        <taxon>Guloninae</taxon>
        <taxon>Gulo</taxon>
    </lineage>
</organism>
<gene>
    <name evidence="1" type="ORF">BN2614_LOCUS1</name>
</gene>
<keyword evidence="2" id="KW-1185">Reference proteome</keyword>
<protein>
    <submittedName>
        <fullName evidence="1">Uncharacterized protein</fullName>
    </submittedName>
</protein>
<name>A0A9X9LD58_GULGU</name>
<evidence type="ECO:0000313" key="2">
    <source>
        <dbReference type="Proteomes" id="UP000269945"/>
    </source>
</evidence>
<dbReference type="Proteomes" id="UP000269945">
    <property type="component" value="Unassembled WGS sequence"/>
</dbReference>
<proteinExistence type="predicted"/>
<accession>A0A9X9LD58</accession>